<proteinExistence type="predicted"/>
<dbReference type="GO" id="GO:0003677">
    <property type="term" value="F:DNA binding"/>
    <property type="evidence" value="ECO:0007669"/>
    <property type="project" value="InterPro"/>
</dbReference>
<dbReference type="PANTHER" id="PTHR20856">
    <property type="entry name" value="DNA-DIRECTED RNA POLYMERASE I SUBUNIT 2"/>
    <property type="match status" value="1"/>
</dbReference>
<dbReference type="EC" id="2.7.7.6" evidence="1"/>
<keyword evidence="2 7" id="KW-0240">DNA-directed RNA polymerase</keyword>
<dbReference type="GO" id="GO:0006351">
    <property type="term" value="P:DNA-templated transcription"/>
    <property type="evidence" value="ECO:0007669"/>
    <property type="project" value="InterPro"/>
</dbReference>
<keyword evidence="5" id="KW-0804">Transcription</keyword>
<evidence type="ECO:0000256" key="2">
    <source>
        <dbReference type="ARBA" id="ARBA00022478"/>
    </source>
</evidence>
<organism evidence="7">
    <name type="scientific">mine drainage metagenome</name>
    <dbReference type="NCBI Taxonomy" id="410659"/>
    <lineage>
        <taxon>unclassified sequences</taxon>
        <taxon>metagenomes</taxon>
        <taxon>ecological metagenomes</taxon>
    </lineage>
</organism>
<sequence length="209" mass="23145">VEDGREKDPETIKIGDMPVMIRSKVCTLSGNKLDSYIEKNNGPINATRKEKLQYIGEDPEDSGGYFIISGSERVIVSLEDLAPNKILVEFDEKYDNRVEVAKVFSQTGGYRALTSIEKSSEGIINVSIPSVAGTVPLVILMKALGMEKDNEIHESIFSIIEMDPIIYANLEDSRNPKIFPPNGVITSADAIAYLEKRFAAGQAKEFREK</sequence>
<feature type="domain" description="RNA polymerase beta subunit protrusion" evidence="6">
    <location>
        <begin position="4"/>
        <end position="83"/>
    </location>
</feature>
<evidence type="ECO:0000256" key="3">
    <source>
        <dbReference type="ARBA" id="ARBA00022679"/>
    </source>
</evidence>
<keyword evidence="4" id="KW-0548">Nucleotidyltransferase</keyword>
<reference evidence="7" key="2">
    <citation type="journal article" date="2014" name="ISME J.">
        <title>Microbial stratification in low pH oxic and suboxic macroscopic growths along an acid mine drainage.</title>
        <authorList>
            <person name="Mendez-Garcia C."/>
            <person name="Mesa V."/>
            <person name="Sprenger R.R."/>
            <person name="Richter M."/>
            <person name="Diez M.S."/>
            <person name="Solano J."/>
            <person name="Bargiela R."/>
            <person name="Golyshina O.V."/>
            <person name="Manteca A."/>
            <person name="Ramos J.L."/>
            <person name="Gallego J.R."/>
            <person name="Llorente I."/>
            <person name="Martins Dos Santos V.A."/>
            <person name="Jensen O.N."/>
            <person name="Pelaez A.I."/>
            <person name="Sanchez J."/>
            <person name="Ferrer M."/>
        </authorList>
    </citation>
    <scope>NUCLEOTIDE SEQUENCE</scope>
</reference>
<name>T1CBY2_9ZZZZ</name>
<dbReference type="Gene3D" id="3.90.1100.10">
    <property type="match status" value="1"/>
</dbReference>
<dbReference type="AlphaFoldDB" id="T1CBY2"/>
<feature type="non-terminal residue" evidence="7">
    <location>
        <position position="1"/>
    </location>
</feature>
<feature type="non-terminal residue" evidence="7">
    <location>
        <position position="209"/>
    </location>
</feature>
<evidence type="ECO:0000259" key="6">
    <source>
        <dbReference type="Pfam" id="PF04563"/>
    </source>
</evidence>
<evidence type="ECO:0000256" key="5">
    <source>
        <dbReference type="ARBA" id="ARBA00023163"/>
    </source>
</evidence>
<dbReference type="GO" id="GO:0003899">
    <property type="term" value="F:DNA-directed RNA polymerase activity"/>
    <property type="evidence" value="ECO:0007669"/>
    <property type="project" value="UniProtKB-EC"/>
</dbReference>
<dbReference type="SUPFAM" id="SSF64484">
    <property type="entry name" value="beta and beta-prime subunits of DNA dependent RNA-polymerase"/>
    <property type="match status" value="1"/>
</dbReference>
<dbReference type="InterPro" id="IPR037034">
    <property type="entry name" value="RNA_pol_Rpb2_2_sf"/>
</dbReference>
<accession>T1CBY2</accession>
<dbReference type="InterPro" id="IPR007644">
    <property type="entry name" value="RNA_pol_bsu_protrusion"/>
</dbReference>
<dbReference type="EMBL" id="AUZY01004251">
    <property type="protein sequence ID" value="EQD64100.1"/>
    <property type="molecule type" value="Genomic_DNA"/>
</dbReference>
<evidence type="ECO:0000256" key="4">
    <source>
        <dbReference type="ARBA" id="ARBA00022695"/>
    </source>
</evidence>
<comment type="caution">
    <text evidence="7">The sequence shown here is derived from an EMBL/GenBank/DDBJ whole genome shotgun (WGS) entry which is preliminary data.</text>
</comment>
<dbReference type="Gene3D" id="3.90.1110.10">
    <property type="entry name" value="RNA polymerase Rpb2, domain 2"/>
    <property type="match status" value="1"/>
</dbReference>
<dbReference type="GO" id="GO:0000428">
    <property type="term" value="C:DNA-directed RNA polymerase complex"/>
    <property type="evidence" value="ECO:0007669"/>
    <property type="project" value="UniProtKB-KW"/>
</dbReference>
<dbReference type="InterPro" id="IPR015712">
    <property type="entry name" value="DNA-dir_RNA_pol_su2"/>
</dbReference>
<protein>
    <recommendedName>
        <fullName evidence="1">DNA-directed RNA polymerase</fullName>
        <ecNumber evidence="1">2.7.7.6</ecNumber>
    </recommendedName>
</protein>
<reference evidence="7" key="1">
    <citation type="submission" date="2013-08" db="EMBL/GenBank/DDBJ databases">
        <authorList>
            <person name="Mendez C."/>
            <person name="Richter M."/>
            <person name="Ferrer M."/>
            <person name="Sanchez J."/>
        </authorList>
    </citation>
    <scope>NUCLEOTIDE SEQUENCE</scope>
</reference>
<evidence type="ECO:0000256" key="1">
    <source>
        <dbReference type="ARBA" id="ARBA00012418"/>
    </source>
</evidence>
<dbReference type="GO" id="GO:0032549">
    <property type="term" value="F:ribonucleoside binding"/>
    <property type="evidence" value="ECO:0007669"/>
    <property type="project" value="InterPro"/>
</dbReference>
<dbReference type="Pfam" id="PF04563">
    <property type="entry name" value="RNA_pol_Rpb2_1"/>
    <property type="match status" value="1"/>
</dbReference>
<keyword evidence="3" id="KW-0808">Transferase</keyword>
<gene>
    <name evidence="7" type="ORF">B1B_06712</name>
</gene>
<evidence type="ECO:0000313" key="7">
    <source>
        <dbReference type="EMBL" id="EQD64100.1"/>
    </source>
</evidence>